<reference evidence="1" key="1">
    <citation type="submission" date="2018-05" db="EMBL/GenBank/DDBJ databases">
        <authorList>
            <person name="Lanie J.A."/>
            <person name="Ng W.-L."/>
            <person name="Kazmierczak K.M."/>
            <person name="Andrzejewski T.M."/>
            <person name="Davidsen T.M."/>
            <person name="Wayne K.J."/>
            <person name="Tettelin H."/>
            <person name="Glass J.I."/>
            <person name="Rusch D."/>
            <person name="Podicherti R."/>
            <person name="Tsui H.-C.T."/>
            <person name="Winkler M.E."/>
        </authorList>
    </citation>
    <scope>NUCLEOTIDE SEQUENCE</scope>
</reference>
<dbReference type="PANTHER" id="PTHR43064:SF1">
    <property type="entry name" value="SLL1489 PROTEIN"/>
    <property type="match status" value="1"/>
</dbReference>
<feature type="non-terminal residue" evidence="1">
    <location>
        <position position="102"/>
    </location>
</feature>
<dbReference type="GO" id="GO:0016787">
    <property type="term" value="F:hydrolase activity"/>
    <property type="evidence" value="ECO:0007669"/>
    <property type="project" value="InterPro"/>
</dbReference>
<dbReference type="InterPro" id="IPR039476">
    <property type="entry name" value="P2CMN_synthase_LarB"/>
</dbReference>
<dbReference type="PANTHER" id="PTHR43064">
    <property type="entry name" value="PHOSPHORIBOSYLAMINOIMIDAZOLE CARBOXYLASE-RELATED"/>
    <property type="match status" value="1"/>
</dbReference>
<name>A0A383DVH3_9ZZZZ</name>
<protein>
    <recommendedName>
        <fullName evidence="2">1-(5-phosphoribosyl)-5-amino-4-imidazole-carboxylate carboxylase</fullName>
    </recommendedName>
</protein>
<dbReference type="EMBL" id="UINC01220562">
    <property type="protein sequence ID" value="SVE48536.1"/>
    <property type="molecule type" value="Genomic_DNA"/>
</dbReference>
<sequence>MSPKKLRSLLENVRDGETGVSDALKALRNLPFEDLGFSRIDHHRSLRQGFPEVVFCQGKTVSQVLEIGTRIIEAGHPLLATRANKEMYSALVGVFPEVKFNE</sequence>
<evidence type="ECO:0000313" key="1">
    <source>
        <dbReference type="EMBL" id="SVE48536.1"/>
    </source>
</evidence>
<organism evidence="1">
    <name type="scientific">marine metagenome</name>
    <dbReference type="NCBI Taxonomy" id="408172"/>
    <lineage>
        <taxon>unclassified sequences</taxon>
        <taxon>metagenomes</taxon>
        <taxon>ecological metagenomes</taxon>
    </lineage>
</organism>
<proteinExistence type="predicted"/>
<gene>
    <name evidence="1" type="ORF">METZ01_LOCUS501390</name>
</gene>
<dbReference type="AlphaFoldDB" id="A0A383DVH3"/>
<accession>A0A383DVH3</accession>
<evidence type="ECO:0008006" key="2">
    <source>
        <dbReference type="Google" id="ProtNLM"/>
    </source>
</evidence>